<sequence>MKWFNIFYSPFPRPKHTFKNVFWLLLIALSATLFIIIFKPFDIENKTGSAYFNLAVFGLGLVFFLSIYFIEFLIPELFSSLYKNWSFGKAVIWYAWLILFVGAVMFISKSYLSGFRDFTWTEYFYVLGRLLGIGITVSFFVIGLFNYVNRKKYTLLSSNENYLITAANTKSLRLNLNDVMYMVSDDNYVDIHIERNGIRKKLVFRSSLKNIEDQIVNPITPIYRCHRRHLINITGFQLKKNTSRITTIEHKKYKDEIPVSKQYVSQITGLLQIRP</sequence>
<evidence type="ECO:0000313" key="4">
    <source>
        <dbReference type="Proteomes" id="UP000290889"/>
    </source>
</evidence>
<dbReference type="OrthoDB" id="1118393at2"/>
<protein>
    <recommendedName>
        <fullName evidence="2">HTH LytTR-type domain-containing protein</fullName>
    </recommendedName>
</protein>
<proteinExistence type="predicted"/>
<feature type="domain" description="HTH LytTR-type" evidence="2">
    <location>
        <begin position="169"/>
        <end position="272"/>
    </location>
</feature>
<dbReference type="Gene3D" id="2.40.50.1020">
    <property type="entry name" value="LytTr DNA-binding domain"/>
    <property type="match status" value="1"/>
</dbReference>
<organism evidence="3 4">
    <name type="scientific">Muriicola soli</name>
    <dbReference type="NCBI Taxonomy" id="2507538"/>
    <lineage>
        <taxon>Bacteria</taxon>
        <taxon>Pseudomonadati</taxon>
        <taxon>Bacteroidota</taxon>
        <taxon>Flavobacteriia</taxon>
        <taxon>Flavobacteriales</taxon>
        <taxon>Flavobacteriaceae</taxon>
        <taxon>Muriicola</taxon>
    </lineage>
</organism>
<feature type="transmembrane region" description="Helical" evidence="1">
    <location>
        <begin position="91"/>
        <end position="111"/>
    </location>
</feature>
<dbReference type="SMART" id="SM00850">
    <property type="entry name" value="LytTR"/>
    <property type="match status" value="1"/>
</dbReference>
<evidence type="ECO:0000259" key="2">
    <source>
        <dbReference type="SMART" id="SM00850"/>
    </source>
</evidence>
<feature type="transmembrane region" description="Helical" evidence="1">
    <location>
        <begin position="50"/>
        <end position="70"/>
    </location>
</feature>
<gene>
    <name evidence="3" type="ORF">EQY75_05335</name>
</gene>
<dbReference type="GO" id="GO:0003677">
    <property type="term" value="F:DNA binding"/>
    <property type="evidence" value="ECO:0007669"/>
    <property type="project" value="InterPro"/>
</dbReference>
<keyword evidence="1" id="KW-0472">Membrane</keyword>
<dbReference type="Pfam" id="PF04397">
    <property type="entry name" value="LytTR"/>
    <property type="match status" value="1"/>
</dbReference>
<feature type="transmembrane region" description="Helical" evidence="1">
    <location>
        <begin position="21"/>
        <end position="38"/>
    </location>
</feature>
<name>A0A411E970_9FLAO</name>
<evidence type="ECO:0000313" key="3">
    <source>
        <dbReference type="EMBL" id="QBA64010.1"/>
    </source>
</evidence>
<dbReference type="AlphaFoldDB" id="A0A411E970"/>
<dbReference type="RefSeq" id="WP_129603533.1">
    <property type="nucleotide sequence ID" value="NZ_CP035544.1"/>
</dbReference>
<dbReference type="InterPro" id="IPR007492">
    <property type="entry name" value="LytTR_DNA-bd_dom"/>
</dbReference>
<dbReference type="Proteomes" id="UP000290889">
    <property type="component" value="Chromosome"/>
</dbReference>
<feature type="transmembrane region" description="Helical" evidence="1">
    <location>
        <begin position="123"/>
        <end position="148"/>
    </location>
</feature>
<reference evidence="3 4" key="1">
    <citation type="submission" date="2019-01" db="EMBL/GenBank/DDBJ databases">
        <title>Muriicola soli sp. nov., isolated from soil.</title>
        <authorList>
            <person name="Kang H.J."/>
            <person name="Kim S.B."/>
        </authorList>
    </citation>
    <scope>NUCLEOTIDE SEQUENCE [LARGE SCALE GENOMIC DNA]</scope>
    <source>
        <strain evidence="3 4">MMS17-SY002</strain>
    </source>
</reference>
<keyword evidence="1" id="KW-1133">Transmembrane helix</keyword>
<keyword evidence="4" id="KW-1185">Reference proteome</keyword>
<dbReference type="KEGG" id="mur:EQY75_05335"/>
<keyword evidence="1" id="KW-0812">Transmembrane</keyword>
<evidence type="ECO:0000256" key="1">
    <source>
        <dbReference type="SAM" id="Phobius"/>
    </source>
</evidence>
<accession>A0A411E970</accession>
<dbReference type="EMBL" id="CP035544">
    <property type="protein sequence ID" value="QBA64010.1"/>
    <property type="molecule type" value="Genomic_DNA"/>
</dbReference>